<protein>
    <submittedName>
        <fullName evidence="11">Cation diffusion facilitator family transporter</fullName>
    </submittedName>
</protein>
<keyword evidence="7 8" id="KW-0472">Membrane</keyword>
<feature type="domain" description="Cation efflux protein cytoplasmic" evidence="10">
    <location>
        <begin position="218"/>
        <end position="292"/>
    </location>
</feature>
<dbReference type="InterPro" id="IPR002524">
    <property type="entry name" value="Cation_efflux"/>
</dbReference>
<feature type="transmembrane region" description="Helical" evidence="8">
    <location>
        <begin position="21"/>
        <end position="39"/>
    </location>
</feature>
<feature type="transmembrane region" description="Helical" evidence="8">
    <location>
        <begin position="59"/>
        <end position="77"/>
    </location>
</feature>
<dbReference type="InterPro" id="IPR036837">
    <property type="entry name" value="Cation_efflux_CTD_sf"/>
</dbReference>
<keyword evidence="3" id="KW-0813">Transport</keyword>
<dbReference type="Proteomes" id="UP001597458">
    <property type="component" value="Unassembled WGS sequence"/>
</dbReference>
<comment type="caution">
    <text evidence="11">The sequence shown here is derived from an EMBL/GenBank/DDBJ whole genome shotgun (WGS) entry which is preliminary data.</text>
</comment>
<dbReference type="InterPro" id="IPR027469">
    <property type="entry name" value="Cation_efflux_TMD_sf"/>
</dbReference>
<evidence type="ECO:0000256" key="4">
    <source>
        <dbReference type="ARBA" id="ARBA00022692"/>
    </source>
</evidence>
<dbReference type="InterPro" id="IPR027470">
    <property type="entry name" value="Cation_efflux_CTD"/>
</dbReference>
<evidence type="ECO:0000256" key="5">
    <source>
        <dbReference type="ARBA" id="ARBA00022989"/>
    </source>
</evidence>
<dbReference type="Gene3D" id="1.20.1510.10">
    <property type="entry name" value="Cation efflux protein transmembrane domain"/>
    <property type="match status" value="1"/>
</dbReference>
<feature type="transmembrane region" description="Helical" evidence="8">
    <location>
        <begin position="156"/>
        <end position="182"/>
    </location>
</feature>
<sequence length="308" mass="34195">METDHDHHHHHHHHHEVNKRVLWVSFLLIVLFMILEAFGGFVSHSLTLLSDAGHMLSDAISLGLSLFAIIIGSRKATEAKTYGYKRFEILVALFNGVSLLVISIIIIVEACQRFIHPESVKSMAMLSIAITGAVVNVLVAYILLKGDTSGNLNIRSALVHVIGDLLGSLGAVMAAIIIYFTGWGFVDALASILVSLLIVKSAWFVIKEATNILMEGTPEHIDLKKLRNELESIEDVCGVHDLHIWMISNEFPSFSCHLIAKSEADRDSILTKANHILSHHFSVDHTTIQIESETYHQCCNETKHDSID</sequence>
<evidence type="ECO:0000259" key="10">
    <source>
        <dbReference type="Pfam" id="PF16916"/>
    </source>
</evidence>
<gene>
    <name evidence="11" type="ORF">ACFSTF_10390</name>
</gene>
<feature type="domain" description="Cation efflux protein transmembrane" evidence="9">
    <location>
        <begin position="22"/>
        <end position="214"/>
    </location>
</feature>
<comment type="similarity">
    <text evidence="2">Belongs to the cation diffusion facilitator (CDF) transporter (TC 2.A.4) family. SLC30A subfamily.</text>
</comment>
<evidence type="ECO:0000259" key="9">
    <source>
        <dbReference type="Pfam" id="PF01545"/>
    </source>
</evidence>
<proteinExistence type="inferred from homology"/>
<keyword evidence="5 8" id="KW-1133">Transmembrane helix</keyword>
<accession>A0ABW5PSB1</accession>
<dbReference type="PANTHER" id="PTHR11562">
    <property type="entry name" value="CATION EFFLUX PROTEIN/ ZINC TRANSPORTER"/>
    <property type="match status" value="1"/>
</dbReference>
<dbReference type="RefSeq" id="WP_141190620.1">
    <property type="nucleotide sequence ID" value="NZ_JBHUMR010000013.1"/>
</dbReference>
<dbReference type="PANTHER" id="PTHR11562:SF17">
    <property type="entry name" value="RE54080P-RELATED"/>
    <property type="match status" value="1"/>
</dbReference>
<feature type="transmembrane region" description="Helical" evidence="8">
    <location>
        <begin position="89"/>
        <end position="108"/>
    </location>
</feature>
<dbReference type="InterPro" id="IPR050681">
    <property type="entry name" value="CDF/SLC30A"/>
</dbReference>
<reference evidence="12" key="1">
    <citation type="journal article" date="2019" name="Int. J. Syst. Evol. Microbiol.">
        <title>The Global Catalogue of Microorganisms (GCM) 10K type strain sequencing project: providing services to taxonomists for standard genome sequencing and annotation.</title>
        <authorList>
            <consortium name="The Broad Institute Genomics Platform"/>
            <consortium name="The Broad Institute Genome Sequencing Center for Infectious Disease"/>
            <person name="Wu L."/>
            <person name="Ma J."/>
        </authorList>
    </citation>
    <scope>NUCLEOTIDE SEQUENCE [LARGE SCALE GENOMIC DNA]</scope>
    <source>
        <strain evidence="12">TISTR 2241</strain>
    </source>
</reference>
<evidence type="ECO:0000256" key="7">
    <source>
        <dbReference type="ARBA" id="ARBA00023136"/>
    </source>
</evidence>
<keyword evidence="6" id="KW-0406">Ion transport</keyword>
<evidence type="ECO:0000313" key="11">
    <source>
        <dbReference type="EMBL" id="MFD2617713.1"/>
    </source>
</evidence>
<keyword evidence="4 8" id="KW-0812">Transmembrane</keyword>
<evidence type="ECO:0000256" key="3">
    <source>
        <dbReference type="ARBA" id="ARBA00022448"/>
    </source>
</evidence>
<dbReference type="NCBIfam" id="TIGR01297">
    <property type="entry name" value="CDF"/>
    <property type="match status" value="1"/>
</dbReference>
<keyword evidence="12" id="KW-1185">Reference proteome</keyword>
<comment type="subcellular location">
    <subcellularLocation>
        <location evidence="1">Membrane</location>
        <topology evidence="1">Multi-pass membrane protein</topology>
    </subcellularLocation>
</comment>
<dbReference type="SUPFAM" id="SSF161111">
    <property type="entry name" value="Cation efflux protein transmembrane domain-like"/>
    <property type="match status" value="1"/>
</dbReference>
<dbReference type="Pfam" id="PF16916">
    <property type="entry name" value="ZT_dimer"/>
    <property type="match status" value="1"/>
</dbReference>
<name>A0ABW5PSB1_9BACI</name>
<dbReference type="Pfam" id="PF01545">
    <property type="entry name" value="Cation_efflux"/>
    <property type="match status" value="1"/>
</dbReference>
<evidence type="ECO:0000313" key="12">
    <source>
        <dbReference type="Proteomes" id="UP001597458"/>
    </source>
</evidence>
<feature type="transmembrane region" description="Helical" evidence="8">
    <location>
        <begin position="188"/>
        <end position="206"/>
    </location>
</feature>
<evidence type="ECO:0000256" key="6">
    <source>
        <dbReference type="ARBA" id="ARBA00023065"/>
    </source>
</evidence>
<evidence type="ECO:0000256" key="2">
    <source>
        <dbReference type="ARBA" id="ARBA00008873"/>
    </source>
</evidence>
<dbReference type="InterPro" id="IPR058533">
    <property type="entry name" value="Cation_efflux_TM"/>
</dbReference>
<dbReference type="EMBL" id="JBHUMR010000013">
    <property type="protein sequence ID" value="MFD2617713.1"/>
    <property type="molecule type" value="Genomic_DNA"/>
</dbReference>
<dbReference type="SUPFAM" id="SSF160240">
    <property type="entry name" value="Cation efflux protein cytoplasmic domain-like"/>
    <property type="match status" value="1"/>
</dbReference>
<feature type="transmembrane region" description="Helical" evidence="8">
    <location>
        <begin position="123"/>
        <end position="144"/>
    </location>
</feature>
<organism evidence="11 12">
    <name type="scientific">Terrilactibacillus laevilacticus</name>
    <dbReference type="NCBI Taxonomy" id="1380157"/>
    <lineage>
        <taxon>Bacteria</taxon>
        <taxon>Bacillati</taxon>
        <taxon>Bacillota</taxon>
        <taxon>Bacilli</taxon>
        <taxon>Bacillales</taxon>
        <taxon>Bacillaceae</taxon>
        <taxon>Terrilactibacillus</taxon>
    </lineage>
</organism>
<evidence type="ECO:0000256" key="1">
    <source>
        <dbReference type="ARBA" id="ARBA00004141"/>
    </source>
</evidence>
<evidence type="ECO:0000256" key="8">
    <source>
        <dbReference type="SAM" id="Phobius"/>
    </source>
</evidence>